<dbReference type="GO" id="GO:0016020">
    <property type="term" value="C:membrane"/>
    <property type="evidence" value="ECO:0007669"/>
    <property type="project" value="InterPro"/>
</dbReference>
<evidence type="ECO:0000313" key="3">
    <source>
        <dbReference type="Proteomes" id="UP000030747"/>
    </source>
</evidence>
<proteinExistence type="predicted"/>
<dbReference type="Proteomes" id="UP000030747">
    <property type="component" value="Unassembled WGS sequence"/>
</dbReference>
<organism evidence="2 3">
    <name type="scientific">Eimeria tenella</name>
    <name type="common">Coccidian parasite</name>
    <dbReference type="NCBI Taxonomy" id="5802"/>
    <lineage>
        <taxon>Eukaryota</taxon>
        <taxon>Sar</taxon>
        <taxon>Alveolata</taxon>
        <taxon>Apicomplexa</taxon>
        <taxon>Conoidasida</taxon>
        <taxon>Coccidia</taxon>
        <taxon>Eucoccidiorida</taxon>
        <taxon>Eimeriorina</taxon>
        <taxon>Eimeriidae</taxon>
        <taxon>Eimeria</taxon>
    </lineage>
</organism>
<dbReference type="RefSeq" id="XP_013231275.1">
    <property type="nucleotide sequence ID" value="XM_013375821.1"/>
</dbReference>
<evidence type="ECO:0000256" key="1">
    <source>
        <dbReference type="ARBA" id="ARBA00023157"/>
    </source>
</evidence>
<keyword evidence="3" id="KW-1185">Reference proteome</keyword>
<sequence>MLADCPAEPPTATCLKHDDDVVVKCTNRLSGVAPEPGTIRIVGPTGTPAQSGIGRLQFYENGREASLNQCPHAVGDDIYCVHDEDVVIACEGDGDPSGVGAFHKEEAAVQKKRFLSLVHLTCFDTLETKSGLAGPPGTMRLVVCPPSCE</sequence>
<gene>
    <name evidence="2" type="ORF">ETH_00019810</name>
</gene>
<dbReference type="EMBL" id="HG675163">
    <property type="protein sequence ID" value="CDJ40525.1"/>
    <property type="molecule type" value="Genomic_DNA"/>
</dbReference>
<reference evidence="2" key="2">
    <citation type="submission" date="2013-10" db="EMBL/GenBank/DDBJ databases">
        <authorList>
            <person name="Aslett M."/>
        </authorList>
    </citation>
    <scope>NUCLEOTIDE SEQUENCE [LARGE SCALE GENOMIC DNA]</scope>
    <source>
        <strain evidence="2">Houghton</strain>
    </source>
</reference>
<accession>U6KYF8</accession>
<dbReference type="InterPro" id="IPR036772">
    <property type="entry name" value="SRCR-like_dom_sf"/>
</dbReference>
<dbReference type="GeneID" id="25253090"/>
<dbReference type="AlphaFoldDB" id="U6KYF8"/>
<protein>
    <submittedName>
        <fullName evidence="2">Scavenger receptor protein SR2, putative</fullName>
    </submittedName>
</protein>
<name>U6KYF8_EIMTE</name>
<dbReference type="VEuPathDB" id="ToxoDB:ETH2_1232400"/>
<dbReference type="VEuPathDB" id="ToxoDB:ETH_00019810"/>
<dbReference type="SUPFAM" id="SSF56487">
    <property type="entry name" value="SRCR-like"/>
    <property type="match status" value="1"/>
</dbReference>
<reference evidence="2" key="1">
    <citation type="submission" date="2013-10" db="EMBL/GenBank/DDBJ databases">
        <title>Genomic analysis of the causative agents of coccidiosis in chickens.</title>
        <authorList>
            <person name="Reid A.J."/>
            <person name="Blake D."/>
            <person name="Billington K."/>
            <person name="Browne H."/>
            <person name="Dunn M."/>
            <person name="Hung S."/>
            <person name="Kawahara F."/>
            <person name="Miranda-Saavedra D."/>
            <person name="Mourier T."/>
            <person name="Nagra H."/>
            <person name="Otto T.D."/>
            <person name="Rawlings N."/>
            <person name="Sanchez A."/>
            <person name="Sanders M."/>
            <person name="Subramaniam C."/>
            <person name="Tay Y."/>
            <person name="Dear P."/>
            <person name="Doerig C."/>
            <person name="Gruber A."/>
            <person name="Parkinson J."/>
            <person name="Shirley M."/>
            <person name="Wan K.L."/>
            <person name="Berriman M."/>
            <person name="Tomley F."/>
            <person name="Pain A."/>
        </authorList>
    </citation>
    <scope>NUCLEOTIDE SEQUENCE [LARGE SCALE GENOMIC DNA]</scope>
    <source>
        <strain evidence="2">Houghton</strain>
    </source>
</reference>
<evidence type="ECO:0000313" key="2">
    <source>
        <dbReference type="EMBL" id="CDJ40525.1"/>
    </source>
</evidence>
<dbReference type="OrthoDB" id="536948at2759"/>
<keyword evidence="1" id="KW-1015">Disulfide bond</keyword>
<keyword evidence="2" id="KW-0675">Receptor</keyword>